<dbReference type="PRINTS" id="PR00445">
    <property type="entry name" value="HUPFHYPC"/>
</dbReference>
<dbReference type="PANTHER" id="PTHR35177:SF2">
    <property type="entry name" value="HYDROGENASE MATURATION FACTOR HYBG"/>
    <property type="match status" value="1"/>
</dbReference>
<dbReference type="PANTHER" id="PTHR35177">
    <property type="entry name" value="HYDROGENASE MATURATION FACTOR HYBG"/>
    <property type="match status" value="1"/>
</dbReference>
<dbReference type="Gene3D" id="2.30.30.140">
    <property type="match status" value="1"/>
</dbReference>
<dbReference type="GO" id="GO:0005506">
    <property type="term" value="F:iron ion binding"/>
    <property type="evidence" value="ECO:0007669"/>
    <property type="project" value="TreeGrafter"/>
</dbReference>
<gene>
    <name evidence="2" type="ORF">EZJ58_1634</name>
</gene>
<proteinExistence type="inferred from homology"/>
<evidence type="ECO:0000256" key="1">
    <source>
        <dbReference type="ARBA" id="ARBA00006018"/>
    </source>
</evidence>
<protein>
    <submittedName>
        <fullName evidence="2">Hydrogenase maturation protein HypC</fullName>
    </submittedName>
</protein>
<dbReference type="InterPro" id="IPR001109">
    <property type="entry name" value="Hydrogenase_HupF/HypC"/>
</dbReference>
<accession>A0A4R1NA85</accession>
<keyword evidence="3" id="KW-1185">Reference proteome</keyword>
<dbReference type="Pfam" id="PF01455">
    <property type="entry name" value="HupF_HypC"/>
    <property type="match status" value="1"/>
</dbReference>
<dbReference type="SUPFAM" id="SSF159127">
    <property type="entry name" value="HupF/HypC-like"/>
    <property type="match status" value="1"/>
</dbReference>
<dbReference type="InterPro" id="IPR019812">
    <property type="entry name" value="Hydgase_assmbl_chp_CS"/>
</dbReference>
<dbReference type="RefSeq" id="WP_132922415.1">
    <property type="nucleotide sequence ID" value="NZ_CP075169.1"/>
</dbReference>
<dbReference type="NCBIfam" id="TIGR00074">
    <property type="entry name" value="hypC_hupF"/>
    <property type="match status" value="1"/>
</dbReference>
<dbReference type="GO" id="GO:1902670">
    <property type="term" value="F:carbon dioxide binding"/>
    <property type="evidence" value="ECO:0007669"/>
    <property type="project" value="TreeGrafter"/>
</dbReference>
<comment type="caution">
    <text evidence="2">The sequence shown here is derived from an EMBL/GenBank/DDBJ whole genome shotgun (WGS) entry which is preliminary data.</text>
</comment>
<dbReference type="FunFam" id="2.30.30.140:FF:000022">
    <property type="entry name" value="Hydrogenase assembly chaperone HybG"/>
    <property type="match status" value="1"/>
</dbReference>
<evidence type="ECO:0000313" key="2">
    <source>
        <dbReference type="EMBL" id="TCL03559.1"/>
    </source>
</evidence>
<organism evidence="2 3">
    <name type="scientific">Sodalis ligni</name>
    <dbReference type="NCBI Taxonomy" id="2697027"/>
    <lineage>
        <taxon>Bacteria</taxon>
        <taxon>Pseudomonadati</taxon>
        <taxon>Pseudomonadota</taxon>
        <taxon>Gammaproteobacteria</taxon>
        <taxon>Enterobacterales</taxon>
        <taxon>Bruguierivoracaceae</taxon>
        <taxon>Sodalis</taxon>
    </lineage>
</organism>
<sequence length="82" mass="8772">MCLGVPGKILAIKDAANLLATVEVAGVKRDINIAFIVDRSHVPADCIGDWVLVHVGFAMARIDEEQAAEMLAMLSELGELPE</sequence>
<reference evidence="2 3" key="1">
    <citation type="submission" date="2019-02" db="EMBL/GenBank/DDBJ databases">
        <title>Investigation of anaerobic lignin degradation for improved lignocellulosic biofuels.</title>
        <authorList>
            <person name="Deangelis K."/>
        </authorList>
    </citation>
    <scope>NUCLEOTIDE SEQUENCE [LARGE SCALE GENOMIC DNA]</scope>
    <source>
        <strain evidence="2 3">159R</strain>
    </source>
</reference>
<dbReference type="OrthoDB" id="9806017at2"/>
<dbReference type="GO" id="GO:0051604">
    <property type="term" value="P:protein maturation"/>
    <property type="evidence" value="ECO:0007669"/>
    <property type="project" value="TreeGrafter"/>
</dbReference>
<comment type="similarity">
    <text evidence="1">Belongs to the HupF/HypC family.</text>
</comment>
<dbReference type="Proteomes" id="UP000294555">
    <property type="component" value="Unassembled WGS sequence"/>
</dbReference>
<dbReference type="PROSITE" id="PS01097">
    <property type="entry name" value="HUPF_HYPC"/>
    <property type="match status" value="1"/>
</dbReference>
<evidence type="ECO:0000313" key="3">
    <source>
        <dbReference type="Proteomes" id="UP000294555"/>
    </source>
</evidence>
<dbReference type="EMBL" id="SJOI01000001">
    <property type="protein sequence ID" value="TCL03559.1"/>
    <property type="molecule type" value="Genomic_DNA"/>
</dbReference>
<name>A0A4R1NA85_9GAMM</name>
<dbReference type="AlphaFoldDB" id="A0A4R1NA85"/>